<name>A0ABS6JMC1_9BACI</name>
<proteinExistence type="predicted"/>
<dbReference type="Pfam" id="PF13030">
    <property type="entry name" value="DUF3891"/>
    <property type="match status" value="1"/>
</dbReference>
<sequence>MIVKETDDGYILIKQDDHAFISGVFVKNWRDDIFMGADQRSVVHYAIEQHDTCWQELDDHPILLEDKGKPASFVEYPLQDKITAYRTGVDKICKENKYAALLISMHYASFFKGNVVPEGVIYRDHEKKRQEKLIQELKPDQNTVLTFHFDLLQLCDNLSLYICMNKWGASKREELDWFRGGFPQQLLPMKGKRFSASWLNEKEVTLDPYPFLTRSITVTIPYRFIAKAELKRKSFRNTYKAKEEHYHSITFRP</sequence>
<comment type="caution">
    <text evidence="1">The sequence shown here is derived from an EMBL/GenBank/DDBJ whole genome shotgun (WGS) entry which is preliminary data.</text>
</comment>
<reference evidence="1 2" key="1">
    <citation type="submission" date="2021-06" db="EMBL/GenBank/DDBJ databases">
        <title>Bacillus sp. RD4P76, an endophyte from a halophyte.</title>
        <authorList>
            <person name="Sun J.-Q."/>
        </authorList>
    </citation>
    <scope>NUCLEOTIDE SEQUENCE [LARGE SCALE GENOMIC DNA]</scope>
    <source>
        <strain evidence="1 2">CGMCC 1.15917</strain>
    </source>
</reference>
<dbReference type="Proteomes" id="UP000784880">
    <property type="component" value="Unassembled WGS sequence"/>
</dbReference>
<keyword evidence="2" id="KW-1185">Reference proteome</keyword>
<evidence type="ECO:0000313" key="2">
    <source>
        <dbReference type="Proteomes" id="UP000784880"/>
    </source>
</evidence>
<dbReference type="EMBL" id="JAHQCS010000186">
    <property type="protein sequence ID" value="MBU9714823.1"/>
    <property type="molecule type" value="Genomic_DNA"/>
</dbReference>
<evidence type="ECO:0000313" key="1">
    <source>
        <dbReference type="EMBL" id="MBU9714823.1"/>
    </source>
</evidence>
<dbReference type="InterPro" id="IPR024992">
    <property type="entry name" value="DUF3891"/>
</dbReference>
<accession>A0ABS6JMC1</accession>
<protein>
    <submittedName>
        <fullName evidence="1">DUF3891 family protein</fullName>
    </submittedName>
</protein>
<dbReference type="RefSeq" id="WP_217069647.1">
    <property type="nucleotide sequence ID" value="NZ_JAHQCS010000186.1"/>
</dbReference>
<gene>
    <name evidence="1" type="ORF">KS419_24050</name>
</gene>
<organism evidence="1 2">
    <name type="scientific">Evansella tamaricis</name>
    <dbReference type="NCBI Taxonomy" id="2069301"/>
    <lineage>
        <taxon>Bacteria</taxon>
        <taxon>Bacillati</taxon>
        <taxon>Bacillota</taxon>
        <taxon>Bacilli</taxon>
        <taxon>Bacillales</taxon>
        <taxon>Bacillaceae</taxon>
        <taxon>Evansella</taxon>
    </lineage>
</organism>